<dbReference type="InterPro" id="IPR013087">
    <property type="entry name" value="Znf_C2H2_type"/>
</dbReference>
<dbReference type="PANTHER" id="PTHR47593:SF8">
    <property type="entry name" value="OS12G0581900 PROTEIN"/>
    <property type="match status" value="1"/>
</dbReference>
<gene>
    <name evidence="4" type="ORF">LUZ62_017030</name>
</gene>
<keyword evidence="1" id="KW-0863">Zinc-finger</keyword>
<evidence type="ECO:0000256" key="2">
    <source>
        <dbReference type="SAM" id="MobiDB-lite"/>
    </source>
</evidence>
<name>A0AAV8GHM3_9POAL</name>
<organism evidence="4 5">
    <name type="scientific">Rhynchospora pubera</name>
    <dbReference type="NCBI Taxonomy" id="906938"/>
    <lineage>
        <taxon>Eukaryota</taxon>
        <taxon>Viridiplantae</taxon>
        <taxon>Streptophyta</taxon>
        <taxon>Embryophyta</taxon>
        <taxon>Tracheophyta</taxon>
        <taxon>Spermatophyta</taxon>
        <taxon>Magnoliopsida</taxon>
        <taxon>Liliopsida</taxon>
        <taxon>Poales</taxon>
        <taxon>Cyperaceae</taxon>
        <taxon>Cyperoideae</taxon>
        <taxon>Rhynchosporeae</taxon>
        <taxon>Rhynchospora</taxon>
    </lineage>
</organism>
<sequence>MFRESERDMGIVKYDRSIAPGITSTKLWGRKLTPTPNTSFSFPLSLSLSLLLFLPQLSKQKVKIQDMAHEEHLEESSVNKECLQEEKGPSNWLKLTLGSGSASPENSSNYSDHSSKPAPTKVFSCNFCMRKFYSSQALGGHQNAHKRERGAAKRSFYHAQRMVLGGFPLEAHAAFMRSIRVKQPQQILQKIDQDAQIGNLVNLSESNLNWVPFGLEQTQGSIWPGSFQVSTKETPDKPADNSKIDLSLRL</sequence>
<keyword evidence="1" id="KW-0862">Zinc</keyword>
<feature type="compositionally biased region" description="Polar residues" evidence="2">
    <location>
        <begin position="98"/>
        <end position="112"/>
    </location>
</feature>
<dbReference type="Gene3D" id="3.30.160.60">
    <property type="entry name" value="Classic Zinc Finger"/>
    <property type="match status" value="1"/>
</dbReference>
<dbReference type="PANTHER" id="PTHR47593">
    <property type="entry name" value="ZINC FINGER PROTEIN 4-LIKE"/>
    <property type="match status" value="1"/>
</dbReference>
<dbReference type="InterPro" id="IPR036236">
    <property type="entry name" value="Znf_C2H2_sf"/>
</dbReference>
<protein>
    <submittedName>
        <fullName evidence="4">Zinc finger protein 7</fullName>
    </submittedName>
</protein>
<dbReference type="Proteomes" id="UP001140206">
    <property type="component" value="Chromosome 1"/>
</dbReference>
<accession>A0AAV8GHM3</accession>
<dbReference type="PROSITE" id="PS00028">
    <property type="entry name" value="ZINC_FINGER_C2H2_1"/>
    <property type="match status" value="1"/>
</dbReference>
<keyword evidence="5" id="KW-1185">Reference proteome</keyword>
<feature type="region of interest" description="Disordered" evidence="2">
    <location>
        <begin position="229"/>
        <end position="250"/>
    </location>
</feature>
<feature type="compositionally biased region" description="Basic and acidic residues" evidence="2">
    <location>
        <begin position="233"/>
        <end position="250"/>
    </location>
</feature>
<evidence type="ECO:0000313" key="4">
    <source>
        <dbReference type="EMBL" id="KAJ4804464.1"/>
    </source>
</evidence>
<proteinExistence type="predicted"/>
<evidence type="ECO:0000259" key="3">
    <source>
        <dbReference type="PROSITE" id="PS50157"/>
    </source>
</evidence>
<dbReference type="EMBL" id="JAMFTS010000001">
    <property type="protein sequence ID" value="KAJ4804464.1"/>
    <property type="molecule type" value="Genomic_DNA"/>
</dbReference>
<dbReference type="InterPro" id="IPR053266">
    <property type="entry name" value="Zinc_finger_protein_7"/>
</dbReference>
<dbReference type="SUPFAM" id="SSF57667">
    <property type="entry name" value="beta-beta-alpha zinc fingers"/>
    <property type="match status" value="1"/>
</dbReference>
<reference evidence="4" key="1">
    <citation type="submission" date="2022-08" db="EMBL/GenBank/DDBJ databases">
        <authorList>
            <person name="Marques A."/>
        </authorList>
    </citation>
    <scope>NUCLEOTIDE SEQUENCE</scope>
    <source>
        <strain evidence="4">RhyPub2mFocal</strain>
        <tissue evidence="4">Leaves</tissue>
    </source>
</reference>
<dbReference type="GO" id="GO:0008270">
    <property type="term" value="F:zinc ion binding"/>
    <property type="evidence" value="ECO:0007669"/>
    <property type="project" value="UniProtKB-KW"/>
</dbReference>
<comment type="caution">
    <text evidence="4">The sequence shown here is derived from an EMBL/GenBank/DDBJ whole genome shotgun (WGS) entry which is preliminary data.</text>
</comment>
<keyword evidence="1" id="KW-0479">Metal-binding</keyword>
<evidence type="ECO:0000313" key="5">
    <source>
        <dbReference type="Proteomes" id="UP001140206"/>
    </source>
</evidence>
<feature type="region of interest" description="Disordered" evidence="2">
    <location>
        <begin position="94"/>
        <end position="118"/>
    </location>
</feature>
<evidence type="ECO:0000256" key="1">
    <source>
        <dbReference type="PROSITE-ProRule" id="PRU00042"/>
    </source>
</evidence>
<dbReference type="PROSITE" id="PS50157">
    <property type="entry name" value="ZINC_FINGER_C2H2_2"/>
    <property type="match status" value="1"/>
</dbReference>
<feature type="domain" description="C2H2-type" evidence="3">
    <location>
        <begin position="123"/>
        <end position="150"/>
    </location>
</feature>
<dbReference type="AlphaFoldDB" id="A0AAV8GHM3"/>